<dbReference type="InterPro" id="IPR011050">
    <property type="entry name" value="Pectin_lyase_fold/virulence"/>
</dbReference>
<organism evidence="1 2">
    <name type="scientific">Aquimarina mytili</name>
    <dbReference type="NCBI Taxonomy" id="874423"/>
    <lineage>
        <taxon>Bacteria</taxon>
        <taxon>Pseudomonadati</taxon>
        <taxon>Bacteroidota</taxon>
        <taxon>Flavobacteriia</taxon>
        <taxon>Flavobacteriales</taxon>
        <taxon>Flavobacteriaceae</taxon>
        <taxon>Aquimarina</taxon>
    </lineage>
</organism>
<proteinExistence type="predicted"/>
<dbReference type="Gene3D" id="2.160.20.10">
    <property type="entry name" value="Single-stranded right-handed beta-helix, Pectin lyase-like"/>
    <property type="match status" value="2"/>
</dbReference>
<evidence type="ECO:0000313" key="1">
    <source>
        <dbReference type="EMBL" id="MBL0685078.1"/>
    </source>
</evidence>
<dbReference type="SMART" id="SM00710">
    <property type="entry name" value="PbH1"/>
    <property type="match status" value="8"/>
</dbReference>
<gene>
    <name evidence="1" type="ORF">JJQ60_16220</name>
</gene>
<dbReference type="InterPro" id="IPR006626">
    <property type="entry name" value="PbH1"/>
</dbReference>
<sequence>MKRYFLLFYFPFLAFMACSEEENLPEENFEDLNVIYASKAPYFFKASPDCSINRFQIQNLIDIASDENKLLVIEKDTYCIDNTIYIPSNIEIDFSGATIERMISALDSVYGTDTVFDMLANKDLAGNSNIVLKNLNIEGNYYKKDGSVHEDWTMHDVHRRFSGILLNNSSDVRLEKITITETVNGEQHDIKPAAGLFINNCENIVCENVNTYDNVGTGVIFNDSNYITINNSRTENNFGSGIGSSNSNYCNYTNIQSSSNGLEYYRQRDLGTQNLGGFRYTGISVNGMYSKVNNITTSRSTGSGLNIGHKNNPSDFAIVDNIHSYENLLEGITVVGSKQILLSNIHLEKNARNNLYIYNGASKVQVTNAIIHGYYNRNNIVTGGNGIKIASGGGHSIDNSLIYDNYKHGVEIFNVSGGVSIGSGTYVYNNGRNTSTGTEFAGILLNNSQNCYINGAKIFCDQPQGSKTQDYGVRVDVGGNHSLIYAEVWGNLVEDIYQVNAFNVRIIN</sequence>
<protein>
    <submittedName>
        <fullName evidence="1">Right-handed parallel beta-helix repeat-containing protein</fullName>
    </submittedName>
</protein>
<dbReference type="EMBL" id="JAERQJ010000007">
    <property type="protein sequence ID" value="MBL0685078.1"/>
    <property type="molecule type" value="Genomic_DNA"/>
</dbReference>
<accession>A0A937DBY1</accession>
<dbReference type="SUPFAM" id="SSF51126">
    <property type="entry name" value="Pectin lyase-like"/>
    <property type="match status" value="2"/>
</dbReference>
<evidence type="ECO:0000313" key="2">
    <source>
        <dbReference type="Proteomes" id="UP000651057"/>
    </source>
</evidence>
<dbReference type="PROSITE" id="PS51257">
    <property type="entry name" value="PROKAR_LIPOPROTEIN"/>
    <property type="match status" value="1"/>
</dbReference>
<keyword evidence="2" id="KW-1185">Reference proteome</keyword>
<comment type="caution">
    <text evidence="1">The sequence shown here is derived from an EMBL/GenBank/DDBJ whole genome shotgun (WGS) entry which is preliminary data.</text>
</comment>
<dbReference type="AlphaFoldDB" id="A0A937DBY1"/>
<dbReference type="RefSeq" id="WP_201922691.1">
    <property type="nucleotide sequence ID" value="NZ_BAABAX010000020.1"/>
</dbReference>
<dbReference type="Proteomes" id="UP000651057">
    <property type="component" value="Unassembled WGS sequence"/>
</dbReference>
<name>A0A937DBY1_9FLAO</name>
<reference evidence="1" key="1">
    <citation type="submission" date="2021-01" db="EMBL/GenBank/DDBJ databases">
        <authorList>
            <person name="Zhong Y.L."/>
        </authorList>
    </citation>
    <scope>NUCLEOTIDE SEQUENCE</scope>
    <source>
        <strain evidence="1">KCTC 23302</strain>
    </source>
</reference>
<dbReference type="InterPro" id="IPR012334">
    <property type="entry name" value="Pectin_lyas_fold"/>
</dbReference>